<evidence type="ECO:0000256" key="6">
    <source>
        <dbReference type="ARBA" id="ARBA00023004"/>
    </source>
</evidence>
<dbReference type="EMBL" id="QAYE01000010">
    <property type="protein sequence ID" value="PTW44418.1"/>
    <property type="molecule type" value="Genomic_DNA"/>
</dbReference>
<comment type="subcellular location">
    <subcellularLocation>
        <location evidence="1 11">Cell outer membrane</location>
        <topology evidence="1 11">Multi-pass membrane protein</topology>
    </subcellularLocation>
</comment>
<keyword evidence="6" id="KW-0408">Iron</keyword>
<evidence type="ECO:0000259" key="14">
    <source>
        <dbReference type="Pfam" id="PF07715"/>
    </source>
</evidence>
<dbReference type="GO" id="GO:0006826">
    <property type="term" value="P:iron ion transport"/>
    <property type="evidence" value="ECO:0007669"/>
    <property type="project" value="UniProtKB-KW"/>
</dbReference>
<evidence type="ECO:0000256" key="9">
    <source>
        <dbReference type="ARBA" id="ARBA00023136"/>
    </source>
</evidence>
<evidence type="ECO:0000256" key="8">
    <source>
        <dbReference type="ARBA" id="ARBA00023077"/>
    </source>
</evidence>
<keyword evidence="4" id="KW-0410">Iron transport</keyword>
<accession>A0A2T5TYS5</accession>
<proteinExistence type="inferred from homology"/>
<protein>
    <submittedName>
        <fullName evidence="15">Iron complex outermembrane receptor protein</fullName>
    </submittedName>
</protein>
<evidence type="ECO:0000256" key="7">
    <source>
        <dbReference type="ARBA" id="ARBA00023065"/>
    </source>
</evidence>
<dbReference type="InterPro" id="IPR000531">
    <property type="entry name" value="Beta-barrel_TonB"/>
</dbReference>
<keyword evidence="5 11" id="KW-0812">Transmembrane</keyword>
<dbReference type="GO" id="GO:0009279">
    <property type="term" value="C:cell outer membrane"/>
    <property type="evidence" value="ECO:0007669"/>
    <property type="project" value="UniProtKB-SubCell"/>
</dbReference>
<dbReference type="Pfam" id="PF00593">
    <property type="entry name" value="TonB_dep_Rec_b-barrel"/>
    <property type="match status" value="1"/>
</dbReference>
<dbReference type="PROSITE" id="PS52016">
    <property type="entry name" value="TONB_DEPENDENT_REC_3"/>
    <property type="match status" value="1"/>
</dbReference>
<keyword evidence="9 11" id="KW-0472">Membrane</keyword>
<evidence type="ECO:0000256" key="10">
    <source>
        <dbReference type="ARBA" id="ARBA00023237"/>
    </source>
</evidence>
<evidence type="ECO:0000256" key="11">
    <source>
        <dbReference type="PROSITE-ProRule" id="PRU01360"/>
    </source>
</evidence>
<keyword evidence="10 11" id="KW-0998">Cell outer membrane</keyword>
<evidence type="ECO:0000259" key="13">
    <source>
        <dbReference type="Pfam" id="PF00593"/>
    </source>
</evidence>
<keyword evidence="3 11" id="KW-1134">Transmembrane beta strand</keyword>
<evidence type="ECO:0000313" key="15">
    <source>
        <dbReference type="EMBL" id="PTW44418.1"/>
    </source>
</evidence>
<sequence length="799" mass="86592">MARRDIAYWDVRPVVRDAAALLGNIILKISVVKSALMLGVAFGSIVGGSAAFAQVAPVQDQAQTQAGQSAPEEGLDDIVVTAERRSENLQKVPLSVGVASGDALRAYTAGGDDTLLALSGRVPGLYVESTTGRIFPRFYIRGLGNIDFYLGASQPVTIIQDDVILEHVVLKSNPVFDVRQVEVLRGPQGSLFGRNTTAGIIKFDTNKPTNDFESRASASVGSYNSVSLDAGVGGPLIKDVLSIRLSTLIQHRENYVDNVFAGRSLDNTATPRKDAMGGFDDRNVRVQLALTPGEHFTLDLSGHARWYDGTSTLFHRGALKKGSNDVSAEPRNVVSYDEANDNPQSYNTYGGSARAAYDFGPVTLTSITAYETTSGFSRGDTDGGAAVNYTGRLQYGQSQGQIRDLDQWSQEVRLAGTPGGRFNWQIGGLYFDSRDITDFYQRAYFLKATDPNGVAPNPNNWVRLHDVNTSWAGFGQVSYELMPNLTVTAGGRITEDKKRTELLKAAVATYSGRRDVTLKATKPSWDASILYQVNPDISLYSRVAQGFRGPTIQGRSAVFNADFTTANSETILSWETGIKTRLLDNTLTLNATVFGYRVKDIQLNGNDVNGNGVLFNADKAEAYGMEAEANWKPVPNLTLGAGLSLLHSAIRDKRVYAQVCILNGIVVCTVKDPTVKVGANTFAQINGNPLPNAPEYNVDLTARYDQPLGNGGRAFIAGDFNIQGYTQFVLYKTKEFTANGNFEGGLKIGYAAPDDAYEFAVFARNITGEKNLKGVIENYMAAVFNEPRIIGVSLSGKFR</sequence>
<comment type="caution">
    <text evidence="15">The sequence shown here is derived from an EMBL/GenBank/DDBJ whole genome shotgun (WGS) entry which is preliminary data.</text>
</comment>
<dbReference type="SUPFAM" id="SSF56935">
    <property type="entry name" value="Porins"/>
    <property type="match status" value="1"/>
</dbReference>
<evidence type="ECO:0000256" key="3">
    <source>
        <dbReference type="ARBA" id="ARBA00022452"/>
    </source>
</evidence>
<dbReference type="PANTHER" id="PTHR32552:SF81">
    <property type="entry name" value="TONB-DEPENDENT OUTER MEMBRANE RECEPTOR"/>
    <property type="match status" value="1"/>
</dbReference>
<dbReference type="Proteomes" id="UP000244013">
    <property type="component" value="Unassembled WGS sequence"/>
</dbReference>
<dbReference type="Gene3D" id="2.40.170.20">
    <property type="entry name" value="TonB-dependent receptor, beta-barrel domain"/>
    <property type="match status" value="1"/>
</dbReference>
<gene>
    <name evidence="15" type="ORF">C8J25_11099</name>
</gene>
<feature type="domain" description="TonB-dependent receptor plug" evidence="14">
    <location>
        <begin position="89"/>
        <end position="200"/>
    </location>
</feature>
<keyword evidence="2 11" id="KW-0813">Transport</keyword>
<evidence type="ECO:0000256" key="2">
    <source>
        <dbReference type="ARBA" id="ARBA00022448"/>
    </source>
</evidence>
<evidence type="ECO:0000256" key="1">
    <source>
        <dbReference type="ARBA" id="ARBA00004571"/>
    </source>
</evidence>
<keyword evidence="7" id="KW-0406">Ion transport</keyword>
<organism evidence="15 16">
    <name type="scientific">Sphingomonas faeni</name>
    <dbReference type="NCBI Taxonomy" id="185950"/>
    <lineage>
        <taxon>Bacteria</taxon>
        <taxon>Pseudomonadati</taxon>
        <taxon>Pseudomonadota</taxon>
        <taxon>Alphaproteobacteria</taxon>
        <taxon>Sphingomonadales</taxon>
        <taxon>Sphingomonadaceae</taxon>
        <taxon>Sphingomonas</taxon>
    </lineage>
</organism>
<comment type="similarity">
    <text evidence="11 12">Belongs to the TonB-dependent receptor family.</text>
</comment>
<dbReference type="InterPro" id="IPR012910">
    <property type="entry name" value="Plug_dom"/>
</dbReference>
<evidence type="ECO:0000256" key="5">
    <source>
        <dbReference type="ARBA" id="ARBA00022692"/>
    </source>
</evidence>
<evidence type="ECO:0000313" key="16">
    <source>
        <dbReference type="Proteomes" id="UP000244013"/>
    </source>
</evidence>
<dbReference type="InterPro" id="IPR039426">
    <property type="entry name" value="TonB-dep_rcpt-like"/>
</dbReference>
<feature type="domain" description="TonB-dependent receptor-like beta-barrel" evidence="13">
    <location>
        <begin position="310"/>
        <end position="719"/>
    </location>
</feature>
<keyword evidence="15" id="KW-0675">Receptor</keyword>
<evidence type="ECO:0000256" key="4">
    <source>
        <dbReference type="ARBA" id="ARBA00022496"/>
    </source>
</evidence>
<keyword evidence="8 12" id="KW-0798">TonB box</keyword>
<evidence type="ECO:0000256" key="12">
    <source>
        <dbReference type="RuleBase" id="RU003357"/>
    </source>
</evidence>
<dbReference type="AlphaFoldDB" id="A0A2T5TYS5"/>
<name>A0A2T5TYS5_9SPHN</name>
<dbReference type="PANTHER" id="PTHR32552">
    <property type="entry name" value="FERRICHROME IRON RECEPTOR-RELATED"/>
    <property type="match status" value="1"/>
</dbReference>
<dbReference type="InterPro" id="IPR036942">
    <property type="entry name" value="Beta-barrel_TonB_sf"/>
</dbReference>
<reference evidence="15 16" key="1">
    <citation type="submission" date="2018-04" db="EMBL/GenBank/DDBJ databases">
        <title>Genomic Encyclopedia of Type Strains, Phase III (KMG-III): the genomes of soil and plant-associated and newly described type strains.</title>
        <authorList>
            <person name="Whitman W."/>
        </authorList>
    </citation>
    <scope>NUCLEOTIDE SEQUENCE [LARGE SCALE GENOMIC DNA]</scope>
    <source>
        <strain evidence="15 16">MA-olki</strain>
    </source>
</reference>
<dbReference type="Pfam" id="PF07715">
    <property type="entry name" value="Plug"/>
    <property type="match status" value="1"/>
</dbReference>